<dbReference type="Proteomes" id="UP001055439">
    <property type="component" value="Chromosome 3"/>
</dbReference>
<organism evidence="1 2">
    <name type="scientific">Musa troglodytarum</name>
    <name type="common">fe'i banana</name>
    <dbReference type="NCBI Taxonomy" id="320322"/>
    <lineage>
        <taxon>Eukaryota</taxon>
        <taxon>Viridiplantae</taxon>
        <taxon>Streptophyta</taxon>
        <taxon>Embryophyta</taxon>
        <taxon>Tracheophyta</taxon>
        <taxon>Spermatophyta</taxon>
        <taxon>Magnoliopsida</taxon>
        <taxon>Liliopsida</taxon>
        <taxon>Zingiberales</taxon>
        <taxon>Musaceae</taxon>
        <taxon>Musa</taxon>
    </lineage>
</organism>
<protein>
    <submittedName>
        <fullName evidence="1">Uncharacterized protein</fullName>
    </submittedName>
</protein>
<proteinExistence type="predicted"/>
<dbReference type="AlphaFoldDB" id="A0A9E7FEV4"/>
<gene>
    <name evidence="1" type="ORF">MUK42_00545</name>
</gene>
<keyword evidence="2" id="KW-1185">Reference proteome</keyword>
<dbReference type="EMBL" id="CP097505">
    <property type="protein sequence ID" value="URD92907.1"/>
    <property type="molecule type" value="Genomic_DNA"/>
</dbReference>
<evidence type="ECO:0000313" key="1">
    <source>
        <dbReference type="EMBL" id="URD92907.1"/>
    </source>
</evidence>
<evidence type="ECO:0000313" key="2">
    <source>
        <dbReference type="Proteomes" id="UP001055439"/>
    </source>
</evidence>
<reference evidence="1" key="1">
    <citation type="submission" date="2022-05" db="EMBL/GenBank/DDBJ databases">
        <title>The Musa troglodytarum L. genome provides insights into the mechanism of non-climacteric behaviour and enrichment of carotenoids.</title>
        <authorList>
            <person name="Wang J."/>
        </authorList>
    </citation>
    <scope>NUCLEOTIDE SEQUENCE</scope>
    <source>
        <tissue evidence="1">Leaf</tissue>
    </source>
</reference>
<accession>A0A9E7FEV4</accession>
<name>A0A9E7FEV4_9LILI</name>
<sequence length="67" mass="7384">MKLVPKLGLLCSQSIPEARPTMMSQVTRYLDGTDDLTDDVAFVFSEADSLDLASRPSITSSWSVNLY</sequence>